<organism evidence="1">
    <name type="scientific">Mesotoga infera</name>
    <dbReference type="NCBI Taxonomy" id="1236046"/>
    <lineage>
        <taxon>Bacteria</taxon>
        <taxon>Thermotogati</taxon>
        <taxon>Thermotogota</taxon>
        <taxon>Thermotogae</taxon>
        <taxon>Kosmotogales</taxon>
        <taxon>Kosmotogaceae</taxon>
        <taxon>Mesotoga</taxon>
    </lineage>
</organism>
<reference evidence="1" key="1">
    <citation type="journal article" date="2020" name="mSystems">
        <title>Genome- and Community-Level Interaction Insights into Carbon Utilization and Element Cycling Functions of Hydrothermarchaeota in Hydrothermal Sediment.</title>
        <authorList>
            <person name="Zhou Z."/>
            <person name="Liu Y."/>
            <person name="Xu W."/>
            <person name="Pan J."/>
            <person name="Luo Z.H."/>
            <person name="Li M."/>
        </authorList>
    </citation>
    <scope>NUCLEOTIDE SEQUENCE [LARGE SCALE GENOMIC DNA]</scope>
    <source>
        <strain evidence="1">SpSt-1179</strain>
    </source>
</reference>
<protein>
    <submittedName>
        <fullName evidence="1">Uncharacterized protein</fullName>
    </submittedName>
</protein>
<evidence type="ECO:0000313" key="1">
    <source>
        <dbReference type="EMBL" id="HDP77493.1"/>
    </source>
</evidence>
<sequence>KATNLKRELFQSGAGLMYFDYSDYFQYIEDEAFGIRFYKTASEEIVPAEEVTVRKRLNLLDTNDDGMYDAWEEIPNSRPDLQTYAYLPGYLEAYSTLWVPYGFEYGEESIRAYYLGVEGPYSGYVLFYKFAEVGFDLNTVYARWVEAHVFRGTLNDYGEAYKAFALRERYDSDEKPVISLSTPDSDIGPGDSFTVGIMTENVASFADLYDVRYIQLSLWNSEGLVLESVEFGNFMEGLKDVGTFKSSDEAVTLYKAFLNGADEAEAADDVFATLTFSVPEDYEGEIIAVGLAYEGYWDTYGFYPDLPNPAFRDVNNGSVDGFILDYEPIVFIE</sequence>
<dbReference type="Gene3D" id="2.60.40.680">
    <property type="match status" value="1"/>
</dbReference>
<dbReference type="SUPFAM" id="SSF49384">
    <property type="entry name" value="Carbohydrate-binding domain"/>
    <property type="match status" value="1"/>
</dbReference>
<accession>A0A7C1CY91</accession>
<name>A0A7C1CY91_9BACT</name>
<comment type="caution">
    <text evidence="1">The sequence shown here is derived from an EMBL/GenBank/DDBJ whole genome shotgun (WGS) entry which is preliminary data.</text>
</comment>
<dbReference type="GO" id="GO:0030246">
    <property type="term" value="F:carbohydrate binding"/>
    <property type="evidence" value="ECO:0007669"/>
    <property type="project" value="InterPro"/>
</dbReference>
<proteinExistence type="predicted"/>
<feature type="non-terminal residue" evidence="1">
    <location>
        <position position="1"/>
    </location>
</feature>
<gene>
    <name evidence="1" type="ORF">ENN47_04755</name>
</gene>
<dbReference type="InterPro" id="IPR008965">
    <property type="entry name" value="CBM2/CBM3_carb-bd_dom_sf"/>
</dbReference>
<dbReference type="EMBL" id="DSBT01000122">
    <property type="protein sequence ID" value="HDP77493.1"/>
    <property type="molecule type" value="Genomic_DNA"/>
</dbReference>
<dbReference type="AlphaFoldDB" id="A0A7C1CY91"/>
<dbReference type="Proteomes" id="UP000886198">
    <property type="component" value="Unassembled WGS sequence"/>
</dbReference>